<feature type="domain" description="Flagellin C-terminal" evidence="1">
    <location>
        <begin position="264"/>
        <end position="338"/>
    </location>
</feature>
<dbReference type="Gene3D" id="1.20.1330.10">
    <property type="entry name" value="f41 fragment of flagellin, N-terminal domain"/>
    <property type="match status" value="1"/>
</dbReference>
<organism evidence="2 3">
    <name type="scientific">Paracoccus mangrovi</name>
    <dbReference type="NCBI Taxonomy" id="1715645"/>
    <lineage>
        <taxon>Bacteria</taxon>
        <taxon>Pseudomonadati</taxon>
        <taxon>Pseudomonadota</taxon>
        <taxon>Alphaproteobacteria</taxon>
        <taxon>Rhodobacterales</taxon>
        <taxon>Paracoccaceae</taxon>
        <taxon>Paracoccus</taxon>
    </lineage>
</organism>
<dbReference type="InterPro" id="IPR046358">
    <property type="entry name" value="Flagellin_C"/>
</dbReference>
<dbReference type="EMBL" id="JBHRXJ010000003">
    <property type="protein sequence ID" value="MFC3527758.1"/>
    <property type="molecule type" value="Genomic_DNA"/>
</dbReference>
<keyword evidence="2" id="KW-0969">Cilium</keyword>
<evidence type="ECO:0000313" key="2">
    <source>
        <dbReference type="EMBL" id="MFC3527758.1"/>
    </source>
</evidence>
<keyword evidence="2" id="KW-0966">Cell projection</keyword>
<reference evidence="3" key="1">
    <citation type="journal article" date="2019" name="Int. J. Syst. Evol. Microbiol.">
        <title>The Global Catalogue of Microorganisms (GCM) 10K type strain sequencing project: providing services to taxonomists for standard genome sequencing and annotation.</title>
        <authorList>
            <consortium name="The Broad Institute Genomics Platform"/>
            <consortium name="The Broad Institute Genome Sequencing Center for Infectious Disease"/>
            <person name="Wu L."/>
            <person name="Ma J."/>
        </authorList>
    </citation>
    <scope>NUCLEOTIDE SEQUENCE [LARGE SCALE GENOMIC DNA]</scope>
    <source>
        <strain evidence="3">KCTC 42899</strain>
    </source>
</reference>
<evidence type="ECO:0000259" key="1">
    <source>
        <dbReference type="Pfam" id="PF00700"/>
    </source>
</evidence>
<dbReference type="SUPFAM" id="SSF64518">
    <property type="entry name" value="Phase 1 flagellin"/>
    <property type="match status" value="1"/>
</dbReference>
<dbReference type="Pfam" id="PF00700">
    <property type="entry name" value="Flagellin_C"/>
    <property type="match status" value="1"/>
</dbReference>
<name>A0ABV7R2K8_9RHOB</name>
<gene>
    <name evidence="2" type="ORF">ACFOMH_06180</name>
</gene>
<sequence length="339" mass="35857">MSNFSSIGDQARSYQLRLSQFLLKGKLDRLSKEVTTGIKDDIPLALNGDLSRISSIETRLTMLAAHNQNASEAKSMFAVMQSALERIQTVVVEAGPNLLNEAGGSSEDMLRLSANTMTEEFRSFFGALNTEVSGRHVFSGTRTDTAPLAAFEDMVAELTATTAGATTATDIVNRIDAWFDAPSGAGGFADTVYRGSNSGNNNIAVATDRAVGTNLTANSAELRTTLKGMAIMTYVSESGAGLDSATMRELFNAAGLRLVSAGVGITNARAMLGMQEAAVAQATTRNTAEISSLSIARSTLIAADPYETATALQETQASIESLYTLTSRLSRLSLTDYLS</sequence>
<proteinExistence type="predicted"/>
<keyword evidence="3" id="KW-1185">Reference proteome</keyword>
<dbReference type="RefSeq" id="WP_377743291.1">
    <property type="nucleotide sequence ID" value="NZ_JBHRXJ010000003.1"/>
</dbReference>
<comment type="caution">
    <text evidence="2">The sequence shown here is derived from an EMBL/GenBank/DDBJ whole genome shotgun (WGS) entry which is preliminary data.</text>
</comment>
<accession>A0ABV7R2K8</accession>
<dbReference type="Proteomes" id="UP001595721">
    <property type="component" value="Unassembled WGS sequence"/>
</dbReference>
<protein>
    <submittedName>
        <fullName evidence="2">Flagellin</fullName>
    </submittedName>
</protein>
<keyword evidence="2" id="KW-0282">Flagellum</keyword>
<evidence type="ECO:0000313" key="3">
    <source>
        <dbReference type="Proteomes" id="UP001595721"/>
    </source>
</evidence>